<dbReference type="Pfam" id="PF03929">
    <property type="entry name" value="PepSY_TM"/>
    <property type="match status" value="1"/>
</dbReference>
<name>A0A017SW15_9BACT</name>
<feature type="compositionally biased region" description="Pro residues" evidence="1">
    <location>
        <begin position="293"/>
        <end position="302"/>
    </location>
</feature>
<accession>A0A017SW15</accession>
<proteinExistence type="predicted"/>
<dbReference type="Proteomes" id="UP000019678">
    <property type="component" value="Unassembled WGS sequence"/>
</dbReference>
<evidence type="ECO:0000256" key="2">
    <source>
        <dbReference type="SAM" id="Phobius"/>
    </source>
</evidence>
<dbReference type="STRING" id="1192034.CAP_8567"/>
<dbReference type="EMBL" id="ASRX01000087">
    <property type="protein sequence ID" value="EYF01144.1"/>
    <property type="molecule type" value="Genomic_DNA"/>
</dbReference>
<feature type="transmembrane region" description="Helical" evidence="2">
    <location>
        <begin position="362"/>
        <end position="390"/>
    </location>
</feature>
<dbReference type="eggNOG" id="COG3182">
    <property type="taxonomic scope" value="Bacteria"/>
</dbReference>
<sequence length="418" mass="45259">MTLPLRKAIFWTHLVAGAIAGLVIALMSFTGVALAFKPQIMQWASQETRHAPPPSPGAARLPLEDILARVRAASPETREARPTAITLDADPNATVAVAFGRAGTHQVNGYTGQVLGEAAPRWTGFFRLMEDLHRWLGAKGENRDLGRAVTGVSNAAFLVLAITGLYLWFPRKWTWRNVRAVLWFKRHLDGKARDFNWHNVIGLWSAPVLIVLTATGMVISYKWASNLVYTVTGSEPPGQPPAPVITPPAPDAKPLALDALVALAAQQAPPWQQITVRLPEGPPPSRADAAPSSTPPAPPPATRPADAVRISVRDRDPWPLFASPQLTFDPYTGAVVAREDFAAYSTGHKARRWMRFLHTGEALGVAGQAVAALASLGGLFLVWTGLSLALRRFARWRQRRAASTRSSADLTDSSAEST</sequence>
<evidence type="ECO:0000313" key="4">
    <source>
        <dbReference type="Proteomes" id="UP000019678"/>
    </source>
</evidence>
<organism evidence="3 4">
    <name type="scientific">Chondromyces apiculatus DSM 436</name>
    <dbReference type="NCBI Taxonomy" id="1192034"/>
    <lineage>
        <taxon>Bacteria</taxon>
        <taxon>Pseudomonadati</taxon>
        <taxon>Myxococcota</taxon>
        <taxon>Polyangia</taxon>
        <taxon>Polyangiales</taxon>
        <taxon>Polyangiaceae</taxon>
        <taxon>Chondromyces</taxon>
    </lineage>
</organism>
<dbReference type="RefSeq" id="WP_044249860.1">
    <property type="nucleotide sequence ID" value="NZ_ASRX01000087.1"/>
</dbReference>
<comment type="caution">
    <text evidence="3">The sequence shown here is derived from an EMBL/GenBank/DDBJ whole genome shotgun (WGS) entry which is preliminary data.</text>
</comment>
<feature type="transmembrane region" description="Helical" evidence="2">
    <location>
        <begin position="148"/>
        <end position="169"/>
    </location>
</feature>
<feature type="transmembrane region" description="Helical" evidence="2">
    <location>
        <begin position="201"/>
        <end position="221"/>
    </location>
</feature>
<gene>
    <name evidence="3" type="ORF">CAP_8567</name>
</gene>
<keyword evidence="2" id="KW-1133">Transmembrane helix</keyword>
<keyword evidence="2" id="KW-0812">Transmembrane</keyword>
<dbReference type="PANTHER" id="PTHR34219">
    <property type="entry name" value="IRON-REGULATED INNER MEMBRANE PROTEIN-RELATED"/>
    <property type="match status" value="1"/>
</dbReference>
<evidence type="ECO:0000313" key="3">
    <source>
        <dbReference type="EMBL" id="EYF01144.1"/>
    </source>
</evidence>
<reference evidence="3 4" key="1">
    <citation type="submission" date="2013-05" db="EMBL/GenBank/DDBJ databases">
        <title>Genome assembly of Chondromyces apiculatus DSM 436.</title>
        <authorList>
            <person name="Sharma G."/>
            <person name="Khatri I."/>
            <person name="Kaur C."/>
            <person name="Mayilraj S."/>
            <person name="Subramanian S."/>
        </authorList>
    </citation>
    <scope>NUCLEOTIDE SEQUENCE [LARGE SCALE GENOMIC DNA]</scope>
    <source>
        <strain evidence="3 4">DSM 436</strain>
    </source>
</reference>
<keyword evidence="2" id="KW-0472">Membrane</keyword>
<dbReference type="InterPro" id="IPR005625">
    <property type="entry name" value="PepSY-ass_TM"/>
</dbReference>
<dbReference type="AlphaFoldDB" id="A0A017SW15"/>
<dbReference type="PANTHER" id="PTHR34219:SF3">
    <property type="entry name" value="BLL7967 PROTEIN"/>
    <property type="match status" value="1"/>
</dbReference>
<feature type="region of interest" description="Disordered" evidence="1">
    <location>
        <begin position="275"/>
        <end position="305"/>
    </location>
</feature>
<feature type="transmembrane region" description="Helical" evidence="2">
    <location>
        <begin position="12"/>
        <end position="36"/>
    </location>
</feature>
<keyword evidence="4" id="KW-1185">Reference proteome</keyword>
<evidence type="ECO:0008006" key="5">
    <source>
        <dbReference type="Google" id="ProtNLM"/>
    </source>
</evidence>
<protein>
    <recommendedName>
        <fullName evidence="5">Iron-regulated membrane protein</fullName>
    </recommendedName>
</protein>
<dbReference type="OrthoDB" id="9816402at2"/>
<evidence type="ECO:0000256" key="1">
    <source>
        <dbReference type="SAM" id="MobiDB-lite"/>
    </source>
</evidence>